<keyword evidence="2" id="KW-1185">Reference proteome</keyword>
<dbReference type="EMBL" id="JACGBB010000025">
    <property type="protein sequence ID" value="MBZ7988028.1"/>
    <property type="molecule type" value="Genomic_DNA"/>
</dbReference>
<gene>
    <name evidence="1" type="ORF">AVCANL283_07980</name>
</gene>
<accession>A0ABS7WTD8</accession>
<dbReference type="Proteomes" id="UP000786183">
    <property type="component" value="Unassembled WGS sequence"/>
</dbReference>
<organism evidence="1 2">
    <name type="scientific">Campylobacter canadensis</name>
    <dbReference type="NCBI Taxonomy" id="449520"/>
    <lineage>
        <taxon>Bacteria</taxon>
        <taxon>Pseudomonadati</taxon>
        <taxon>Campylobacterota</taxon>
        <taxon>Epsilonproteobacteria</taxon>
        <taxon>Campylobacterales</taxon>
        <taxon>Campylobacteraceae</taxon>
        <taxon>Campylobacter</taxon>
    </lineage>
</organism>
<protein>
    <recommendedName>
        <fullName evidence="3">Periplasmic protein</fullName>
    </recommendedName>
</protein>
<evidence type="ECO:0000313" key="2">
    <source>
        <dbReference type="Proteomes" id="UP000786183"/>
    </source>
</evidence>
<name>A0ABS7WTD8_9BACT</name>
<reference evidence="1 2" key="1">
    <citation type="submission" date="2020-07" db="EMBL/GenBank/DDBJ databases">
        <title>Transfer of Campylobacter canadensis to the novel genus Avispirillum gen. nov., that also includes two novel species recovered from migratory waterfowl: Avispirillum anseris sp. nov. and Avispirillum brantae sp. nov.</title>
        <authorList>
            <person name="Miller W.G."/>
            <person name="Chapman M.H."/>
            <person name="Yee E."/>
            <person name="Inglis G.D."/>
        </authorList>
    </citation>
    <scope>NUCLEOTIDE SEQUENCE [LARGE SCALE GENOMIC DNA]</scope>
    <source>
        <strain evidence="1 2">L283</strain>
    </source>
</reference>
<sequence length="294" mass="34399">MKKAFILILFFSLFLCLIYIFIEQDGKTQKDIKIKKEEIITKEQLEERAIDFLLKSHMSGKVECQQGEFCKFSNVVANNFSFDTLSVDNYEDMMDFLNLLTFELKENLKDLIATKELSRISSDPIFDALIKQYPDDFNKKADFTLKITNFKPNKKLEFDFAFLSWFVSEKTYDLIVKNAKKMDIFLNLNYNIENSKISLLQSNFLLKVNLAKESVITINKQNKTILINIENYKNIKPIFEEINPFLLSFFKTKNSSLKQSMMNFLKIINKTNASHLLIKSSDLLDINSYSISEF</sequence>
<comment type="caution">
    <text evidence="1">The sequence shown here is derived from an EMBL/GenBank/DDBJ whole genome shotgun (WGS) entry which is preliminary data.</text>
</comment>
<evidence type="ECO:0000313" key="1">
    <source>
        <dbReference type="EMBL" id="MBZ7988028.1"/>
    </source>
</evidence>
<evidence type="ECO:0008006" key="3">
    <source>
        <dbReference type="Google" id="ProtNLM"/>
    </source>
</evidence>
<dbReference type="RefSeq" id="WP_224325540.1">
    <property type="nucleotide sequence ID" value="NZ_JACGBB010000025.1"/>
</dbReference>
<proteinExistence type="predicted"/>